<comment type="caution">
    <text evidence="6">The sequence shown here is derived from an EMBL/GenBank/DDBJ whole genome shotgun (WGS) entry which is preliminary data.</text>
</comment>
<evidence type="ECO:0000313" key="7">
    <source>
        <dbReference type="Proteomes" id="UP000234845"/>
    </source>
</evidence>
<keyword evidence="2" id="KW-0812">Transmembrane</keyword>
<keyword evidence="3" id="KW-1133">Transmembrane helix</keyword>
<keyword evidence="4" id="KW-0472">Membrane</keyword>
<evidence type="ECO:0000256" key="2">
    <source>
        <dbReference type="ARBA" id="ARBA00022692"/>
    </source>
</evidence>
<dbReference type="GO" id="GO:0009306">
    <property type="term" value="P:protein secretion"/>
    <property type="evidence" value="ECO:0007669"/>
    <property type="project" value="InterPro"/>
</dbReference>
<keyword evidence="7" id="KW-1185">Reference proteome</keyword>
<dbReference type="InterPro" id="IPR007452">
    <property type="entry name" value="TamB_C"/>
</dbReference>
<gene>
    <name evidence="6" type="ORF">CWI75_09035</name>
</gene>
<dbReference type="Proteomes" id="UP000234845">
    <property type="component" value="Unassembled WGS sequence"/>
</dbReference>
<dbReference type="AlphaFoldDB" id="A0A2N5Y2T5"/>
<name>A0A2N5Y2T5_9GAMM</name>
<feature type="domain" description="Translocation and assembly module TamB C-terminal" evidence="5">
    <location>
        <begin position="895"/>
        <end position="1226"/>
    </location>
</feature>
<evidence type="ECO:0000256" key="1">
    <source>
        <dbReference type="ARBA" id="ARBA00004167"/>
    </source>
</evidence>
<comment type="subcellular location">
    <subcellularLocation>
        <location evidence="1">Membrane</location>
        <topology evidence="1">Single-pass membrane protein</topology>
    </subcellularLocation>
</comment>
<dbReference type="OrthoDB" id="5555605at2"/>
<dbReference type="GO" id="GO:0097347">
    <property type="term" value="C:TAM protein secretion complex"/>
    <property type="evidence" value="ECO:0007669"/>
    <property type="project" value="TreeGrafter"/>
</dbReference>
<dbReference type="EMBL" id="PKLZ01000007">
    <property type="protein sequence ID" value="PLW82713.1"/>
    <property type="molecule type" value="Genomic_DNA"/>
</dbReference>
<dbReference type="PANTHER" id="PTHR36985">
    <property type="entry name" value="TRANSLOCATION AND ASSEMBLY MODULE SUBUNIT TAMB"/>
    <property type="match status" value="1"/>
</dbReference>
<evidence type="ECO:0000256" key="4">
    <source>
        <dbReference type="ARBA" id="ARBA00023136"/>
    </source>
</evidence>
<protein>
    <recommendedName>
        <fullName evidence="5">Translocation and assembly module TamB C-terminal domain-containing protein</fullName>
    </recommendedName>
</protein>
<dbReference type="Pfam" id="PF04357">
    <property type="entry name" value="TamB"/>
    <property type="match status" value="1"/>
</dbReference>
<accession>A0A2N5Y2T5</accession>
<proteinExistence type="predicted"/>
<evidence type="ECO:0000256" key="3">
    <source>
        <dbReference type="ARBA" id="ARBA00022989"/>
    </source>
</evidence>
<evidence type="ECO:0000313" key="6">
    <source>
        <dbReference type="EMBL" id="PLW82713.1"/>
    </source>
</evidence>
<dbReference type="PANTHER" id="PTHR36985:SF1">
    <property type="entry name" value="TRANSLOCATION AND ASSEMBLY MODULE SUBUNIT TAMB"/>
    <property type="match status" value="1"/>
</dbReference>
<evidence type="ECO:0000259" key="5">
    <source>
        <dbReference type="Pfam" id="PF04357"/>
    </source>
</evidence>
<reference evidence="7" key="1">
    <citation type="submission" date="2017-11" db="EMBL/GenBank/DDBJ databases">
        <title>The draft genome sequence of Chromatocurvus sp. F02.</title>
        <authorList>
            <person name="Du Z.-J."/>
            <person name="Chang Y.-Q."/>
        </authorList>
    </citation>
    <scope>NUCLEOTIDE SEQUENCE [LARGE SCALE GENOMIC DNA]</scope>
    <source>
        <strain evidence="7">F02</strain>
    </source>
</reference>
<dbReference type="RefSeq" id="WP_101521181.1">
    <property type="nucleotide sequence ID" value="NZ_PKLZ01000007.1"/>
</dbReference>
<sequence>MKRAAQSLGILLVLLIVVLLAAPFTAPGTRLLLALLPAASPLQVEYRSGSLGGELRLDQLVLNTGTLQLTLSDWRSQLRPACLWRSRFCLDTLEIGAVAVVVAGGETAGQPGQESRAPEPIRLPLEVRAPLVKIGRVDASWPGGSWQQQDARLNLSVNPDGVYLDEVQIASATLALEQGEPDSGDTGPPALPDLYLPLALGIDELLLEQLILQVGGGEYLIEEFALQAHWQGEELQLAALDLASPAWGSFAASGEATLAGNWPLALELTLRPDSSVVPDPLQTRPLMLQLAGAPGDLDVSLRAPGSPHLELDGHIDLLDSLLPFNVSARLLGDAPVALAGFVNEWPPVLAGLALQLPLELQAEGNLESQTLALDLALSGAGYETLAVATRITHSDNRVLIEKLELGDEETDSAVALAGTLHYGEGLAWQVEIDSPGVTLPELSDYVFGRIAGELTIEGAISTGSWQLALRDIDLAGEVNNLPAIIDGEVSLNGRDYIAAGTLELDLNGAQLQLQQGESADAAAALNLQIADLSRWEPGSRGSLELQGELQAEMSSLQLAGNLNDVRWRDVNINSGELRADLVFTEGGDLDAQLLLDEVLVGELYLDTVNVSLEGPRTEPVLELATSGRIEGLVRVAAEQAGEDWSGRVTTDGIVTPLGSLAPDQAISFSYSEGSTLLAAHCWQLRASRLCVDDWRIGPSGGGRAILDGDLNLFAALLPEQLEASGPLTAEVNAEWTPTTPLQVRAELTSRNGELTQFYADRESATFNWESLDVIVSQGPQGLDINAGIVRDDKPILDFSVILPPERDQPLEGVFRVNRFRLTALRPFLPELSLLQGELAGEVSLQGTPANPGASGQLVWSEGVVRLVSNPTELDDITLRLDFNDADIDIEGEAILGGGPVDINGSAGWRPQPGFDVAIKGSGNRLFYPPATELEASPDLRLVFADGALALSGEVVIESGVLAYEQLPPGSVTLSTDVVEVDYAGNPLTEAAALDLEARVRVRIRDRFRVKGKDLNVTVGGDLSVRKASNRPLEMFGNLNVVGGELNAYGQRLLVRQGRLTFTGLPENPELNLRAERDIPADDVKAGVHVTGTLETPDLSIYSDPVMSRTEALSYLLRGRGLDSGAGADGSALAASLGVSLVNQTGVLQELGRIPGLSNIEVGTEGSEDATTATISGYIGERIYLAYGVGLYEPVNVLTARLYLDTRLWLEVVSRLESSVDLYYSFDID</sequence>
<dbReference type="GO" id="GO:0005886">
    <property type="term" value="C:plasma membrane"/>
    <property type="evidence" value="ECO:0007669"/>
    <property type="project" value="InterPro"/>
</dbReference>
<organism evidence="6 7">
    <name type="scientific">Kineobactrum sediminis</name>
    <dbReference type="NCBI Taxonomy" id="1905677"/>
    <lineage>
        <taxon>Bacteria</taxon>
        <taxon>Pseudomonadati</taxon>
        <taxon>Pseudomonadota</taxon>
        <taxon>Gammaproteobacteria</taxon>
        <taxon>Cellvibrionales</taxon>
        <taxon>Halieaceae</taxon>
        <taxon>Kineobactrum</taxon>
    </lineage>
</organism>